<dbReference type="AlphaFoldDB" id="A0A5A7NZC3"/>
<evidence type="ECO:0000313" key="2">
    <source>
        <dbReference type="EMBL" id="GER25631.1"/>
    </source>
</evidence>
<protein>
    <submittedName>
        <fullName evidence="2">Threonine--tRNA ligase</fullName>
    </submittedName>
</protein>
<evidence type="ECO:0000313" key="3">
    <source>
        <dbReference type="Proteomes" id="UP000325081"/>
    </source>
</evidence>
<organism evidence="2 3">
    <name type="scientific">Striga asiatica</name>
    <name type="common">Asiatic witchweed</name>
    <name type="synonym">Buchnera asiatica</name>
    <dbReference type="NCBI Taxonomy" id="4170"/>
    <lineage>
        <taxon>Eukaryota</taxon>
        <taxon>Viridiplantae</taxon>
        <taxon>Streptophyta</taxon>
        <taxon>Embryophyta</taxon>
        <taxon>Tracheophyta</taxon>
        <taxon>Spermatophyta</taxon>
        <taxon>Magnoliopsida</taxon>
        <taxon>eudicotyledons</taxon>
        <taxon>Gunneridae</taxon>
        <taxon>Pentapetalae</taxon>
        <taxon>asterids</taxon>
        <taxon>lamiids</taxon>
        <taxon>Lamiales</taxon>
        <taxon>Orobanchaceae</taxon>
        <taxon>Buchnereae</taxon>
        <taxon>Striga</taxon>
    </lineage>
</organism>
<feature type="compositionally biased region" description="Basic and acidic residues" evidence="1">
    <location>
        <begin position="50"/>
        <end position="67"/>
    </location>
</feature>
<dbReference type="GO" id="GO:0016874">
    <property type="term" value="F:ligase activity"/>
    <property type="evidence" value="ECO:0007669"/>
    <property type="project" value="UniProtKB-KW"/>
</dbReference>
<reference evidence="3" key="1">
    <citation type="journal article" date="2019" name="Curr. Biol.">
        <title>Genome Sequence of Striga asiatica Provides Insight into the Evolution of Plant Parasitism.</title>
        <authorList>
            <person name="Yoshida S."/>
            <person name="Kim S."/>
            <person name="Wafula E.K."/>
            <person name="Tanskanen J."/>
            <person name="Kim Y.M."/>
            <person name="Honaas L."/>
            <person name="Yang Z."/>
            <person name="Spallek T."/>
            <person name="Conn C.E."/>
            <person name="Ichihashi Y."/>
            <person name="Cheong K."/>
            <person name="Cui S."/>
            <person name="Der J.P."/>
            <person name="Gundlach H."/>
            <person name="Jiao Y."/>
            <person name="Hori C."/>
            <person name="Ishida J.K."/>
            <person name="Kasahara H."/>
            <person name="Kiba T."/>
            <person name="Kim M.S."/>
            <person name="Koo N."/>
            <person name="Laohavisit A."/>
            <person name="Lee Y.H."/>
            <person name="Lumba S."/>
            <person name="McCourt P."/>
            <person name="Mortimer J.C."/>
            <person name="Mutuku J.M."/>
            <person name="Nomura T."/>
            <person name="Sasaki-Sekimoto Y."/>
            <person name="Seto Y."/>
            <person name="Wang Y."/>
            <person name="Wakatake T."/>
            <person name="Sakakibara H."/>
            <person name="Demura T."/>
            <person name="Yamaguchi S."/>
            <person name="Yoneyama K."/>
            <person name="Manabe R.I."/>
            <person name="Nelson D.C."/>
            <person name="Schulman A.H."/>
            <person name="Timko M.P."/>
            <person name="dePamphilis C.W."/>
            <person name="Choi D."/>
            <person name="Shirasu K."/>
        </authorList>
    </citation>
    <scope>NUCLEOTIDE SEQUENCE [LARGE SCALE GENOMIC DNA]</scope>
    <source>
        <strain evidence="3">cv. UVA1</strain>
    </source>
</reference>
<gene>
    <name evidence="2" type="ORF">STAS_01227</name>
</gene>
<evidence type="ECO:0000256" key="1">
    <source>
        <dbReference type="SAM" id="MobiDB-lite"/>
    </source>
</evidence>
<name>A0A5A7NZC3_STRAF</name>
<proteinExistence type="predicted"/>
<accession>A0A5A7NZC3</accession>
<sequence>MSTSIEGTLEGMSMRSNLQIAKAKAITTRGHQNAIVRLLRINPWTSTSAHDFHAKEDGSRREARELAAEVDSAKWSSGLPAGSIRQREKELTHASQKMSERMLAIHDKEQNMSRLFLSRFMKNDRVLVGR</sequence>
<feature type="compositionally biased region" description="Basic and acidic residues" evidence="1">
    <location>
        <begin position="85"/>
        <end position="96"/>
    </location>
</feature>
<comment type="caution">
    <text evidence="2">The sequence shown here is derived from an EMBL/GenBank/DDBJ whole genome shotgun (WGS) entry which is preliminary data.</text>
</comment>
<feature type="region of interest" description="Disordered" evidence="1">
    <location>
        <begin position="49"/>
        <end position="96"/>
    </location>
</feature>
<keyword evidence="2" id="KW-0436">Ligase</keyword>
<keyword evidence="3" id="KW-1185">Reference proteome</keyword>
<dbReference type="EMBL" id="BKCP01000447">
    <property type="protein sequence ID" value="GER25631.1"/>
    <property type="molecule type" value="Genomic_DNA"/>
</dbReference>
<dbReference type="Proteomes" id="UP000325081">
    <property type="component" value="Unassembled WGS sequence"/>
</dbReference>